<feature type="transmembrane region" description="Helical" evidence="1">
    <location>
        <begin position="107"/>
        <end position="127"/>
    </location>
</feature>
<name>A0A4P2QXZ7_SORCE</name>
<proteinExistence type="predicted"/>
<dbReference type="AlphaFoldDB" id="A0A4P2QXZ7"/>
<dbReference type="InterPro" id="IPR009495">
    <property type="entry name" value="NrsF"/>
</dbReference>
<reference evidence="2 3" key="1">
    <citation type="submission" date="2015-09" db="EMBL/GenBank/DDBJ databases">
        <title>Sorangium comparison.</title>
        <authorList>
            <person name="Zaburannyi N."/>
            <person name="Bunk B."/>
            <person name="Overmann J."/>
            <person name="Mueller R."/>
        </authorList>
    </citation>
    <scope>NUCLEOTIDE SEQUENCE [LARGE SCALE GENOMIC DNA]</scope>
    <source>
        <strain evidence="2 3">So ce836</strain>
    </source>
</reference>
<dbReference type="RefSeq" id="WP_129578465.1">
    <property type="nucleotide sequence ID" value="NZ_CP012672.1"/>
</dbReference>
<keyword evidence="1" id="KW-1133">Transmembrane helix</keyword>
<feature type="transmembrane region" description="Helical" evidence="1">
    <location>
        <begin position="76"/>
        <end position="95"/>
    </location>
</feature>
<evidence type="ECO:0000256" key="1">
    <source>
        <dbReference type="SAM" id="Phobius"/>
    </source>
</evidence>
<keyword evidence="1" id="KW-0812">Transmembrane</keyword>
<organism evidence="2 3">
    <name type="scientific">Sorangium cellulosum</name>
    <name type="common">Polyangium cellulosum</name>
    <dbReference type="NCBI Taxonomy" id="56"/>
    <lineage>
        <taxon>Bacteria</taxon>
        <taxon>Pseudomonadati</taxon>
        <taxon>Myxococcota</taxon>
        <taxon>Polyangia</taxon>
        <taxon>Polyangiales</taxon>
        <taxon>Polyangiaceae</taxon>
        <taxon>Sorangium</taxon>
    </lineage>
</organism>
<feature type="transmembrane region" description="Helical" evidence="1">
    <location>
        <begin position="139"/>
        <end position="162"/>
    </location>
</feature>
<dbReference type="Proteomes" id="UP000295497">
    <property type="component" value="Chromosome"/>
</dbReference>
<dbReference type="EMBL" id="CP012672">
    <property type="protein sequence ID" value="AUX35440.1"/>
    <property type="molecule type" value="Genomic_DNA"/>
</dbReference>
<feature type="transmembrane region" description="Helical" evidence="1">
    <location>
        <begin position="174"/>
        <end position="192"/>
    </location>
</feature>
<sequence>MANERDLLSGIGDIPDPAAHLVARPPPAPAAAPAEPSLTRPARERRALIAGMVGLAWILIFSWIEGFRDDLGSPGVAVPLAVGAALSGLGLLLALRPRARGLPAGVRALQALVAAVPVGFLTAAVATSRVADPPVPLELHLRCIASAVGTGLVPFALAALVLRRSFLSAPAWRGAAIGALCGLAVVVGLGTHCELDDLLHVALAHGLPIAAGALLGAAAGALRGRA</sequence>
<dbReference type="Pfam" id="PF06532">
    <property type="entry name" value="NrsF"/>
    <property type="match status" value="1"/>
</dbReference>
<keyword evidence="1" id="KW-0472">Membrane</keyword>
<evidence type="ECO:0000313" key="2">
    <source>
        <dbReference type="EMBL" id="AUX35440.1"/>
    </source>
</evidence>
<gene>
    <name evidence="2" type="ORF">SOCE836_076320</name>
</gene>
<feature type="transmembrane region" description="Helical" evidence="1">
    <location>
        <begin position="47"/>
        <end position="64"/>
    </location>
</feature>
<protein>
    <recommendedName>
        <fullName evidence="4">DUF1109 domain-containing protein</fullName>
    </recommendedName>
</protein>
<accession>A0A4P2QXZ7</accession>
<feature type="transmembrane region" description="Helical" evidence="1">
    <location>
        <begin position="198"/>
        <end position="222"/>
    </location>
</feature>
<evidence type="ECO:0000313" key="3">
    <source>
        <dbReference type="Proteomes" id="UP000295497"/>
    </source>
</evidence>
<evidence type="ECO:0008006" key="4">
    <source>
        <dbReference type="Google" id="ProtNLM"/>
    </source>
</evidence>